<dbReference type="RefSeq" id="WP_142495112.1">
    <property type="nucleotide sequence ID" value="NZ_FXTO01000067.1"/>
</dbReference>
<protein>
    <submittedName>
        <fullName evidence="9">Radical SAM superfamily protein</fullName>
    </submittedName>
</protein>
<name>A0A521FV00_9RHOB</name>
<dbReference type="PANTHER" id="PTHR43273">
    <property type="entry name" value="ANAEROBIC SULFATASE-MATURATING ENZYME HOMOLOG ASLB-RELATED"/>
    <property type="match status" value="1"/>
</dbReference>
<evidence type="ECO:0000313" key="9">
    <source>
        <dbReference type="EMBL" id="SMP00003.1"/>
    </source>
</evidence>
<dbReference type="SUPFAM" id="SSF102114">
    <property type="entry name" value="Radical SAM enzymes"/>
    <property type="match status" value="1"/>
</dbReference>
<comment type="cofactor">
    <cofactor evidence="1">
        <name>[4Fe-4S] cluster</name>
        <dbReference type="ChEBI" id="CHEBI:49883"/>
    </cofactor>
</comment>
<dbReference type="AlphaFoldDB" id="A0A521FV00"/>
<evidence type="ECO:0000256" key="5">
    <source>
        <dbReference type="ARBA" id="ARBA00023014"/>
    </source>
</evidence>
<dbReference type="InterPro" id="IPR007197">
    <property type="entry name" value="rSAM"/>
</dbReference>
<feature type="domain" description="Radical SAM core" evidence="8">
    <location>
        <begin position="13"/>
        <end position="268"/>
    </location>
</feature>
<evidence type="ECO:0000256" key="2">
    <source>
        <dbReference type="ARBA" id="ARBA00022691"/>
    </source>
</evidence>
<feature type="compositionally biased region" description="Polar residues" evidence="7">
    <location>
        <begin position="355"/>
        <end position="365"/>
    </location>
</feature>
<gene>
    <name evidence="9" type="ORF">SAMN06265173_1672</name>
</gene>
<keyword evidence="2" id="KW-0949">S-adenosyl-L-methionine</keyword>
<keyword evidence="10" id="KW-1185">Reference proteome</keyword>
<dbReference type="SFLD" id="SFLDS00029">
    <property type="entry name" value="Radical_SAM"/>
    <property type="match status" value="1"/>
</dbReference>
<feature type="region of interest" description="Disordered" evidence="7">
    <location>
        <begin position="337"/>
        <end position="376"/>
    </location>
</feature>
<sequence length="486" mass="53630">MNDGGFIDMINSFFGGAVTTLIGAFTGRLGLSCNYACSYCNQAFQIADATVSRLADVEHFLIELDGWITGAPETIELWGGEPFLYWAKIKRLIPALAARFPSAGFSIITNGSLLDREKIDFIAAHDIAITISHDGPGQHLRGPDPFDDPYTRRWIETLLAERPQKTGFNAVLTREHHDFRALKEWFAEKVGPDIFVGLEGVVNVYDAATAIGTGRFEPAELNSLTRSIFEALVEDPNAFGLGERIDEFFASIQRRRPIEAIGQKCGMDRLKTPSSGALRSSSIPRKFACSASHCSWNCSIIKSTIGSAWTAWTIIATQSKAGHEWLRNRKAQLRITHPLHKSDQKIPHEQDRQGQEPQKINSSPRHQGQQDHGCGDQHIDDLQLGGLLAAQLYAGKLERRVLGLQEVKSTCLVLHRRADTRLGQVEPKRSCPPTTDQLKPSVLQCHTCAVGNPGGHPQALRRVGRQVDRAHLLFSPISVASYPSSS</sequence>
<evidence type="ECO:0000256" key="7">
    <source>
        <dbReference type="SAM" id="MobiDB-lite"/>
    </source>
</evidence>
<dbReference type="Gene3D" id="3.20.20.70">
    <property type="entry name" value="Aldolase class I"/>
    <property type="match status" value="1"/>
</dbReference>
<reference evidence="9 10" key="1">
    <citation type="submission" date="2017-05" db="EMBL/GenBank/DDBJ databases">
        <authorList>
            <person name="Varghese N."/>
            <person name="Submissions S."/>
        </authorList>
    </citation>
    <scope>NUCLEOTIDE SEQUENCE [LARGE SCALE GENOMIC DNA]</scope>
    <source>
        <strain evidence="9 10">DSM 29506</strain>
    </source>
</reference>
<dbReference type="GO" id="GO:0046872">
    <property type="term" value="F:metal ion binding"/>
    <property type="evidence" value="ECO:0007669"/>
    <property type="project" value="UniProtKB-KW"/>
</dbReference>
<keyword evidence="5" id="KW-0411">Iron-sulfur</keyword>
<evidence type="ECO:0000313" key="10">
    <source>
        <dbReference type="Proteomes" id="UP000316030"/>
    </source>
</evidence>
<dbReference type="InterPro" id="IPR023867">
    <property type="entry name" value="Sulphatase_maturase_rSAM"/>
</dbReference>
<proteinExistence type="inferred from homology"/>
<dbReference type="GO" id="GO:0051536">
    <property type="term" value="F:iron-sulfur cluster binding"/>
    <property type="evidence" value="ECO:0007669"/>
    <property type="project" value="UniProtKB-KW"/>
</dbReference>
<dbReference type="OrthoDB" id="9808591at2"/>
<dbReference type="Proteomes" id="UP000316030">
    <property type="component" value="Unassembled WGS sequence"/>
</dbReference>
<dbReference type="PANTHER" id="PTHR43273:SF3">
    <property type="entry name" value="ANAEROBIC SULFATASE-MATURATING ENZYME HOMOLOG ASLB-RELATED"/>
    <property type="match status" value="1"/>
</dbReference>
<evidence type="ECO:0000256" key="3">
    <source>
        <dbReference type="ARBA" id="ARBA00022723"/>
    </source>
</evidence>
<keyword evidence="4" id="KW-0408">Iron</keyword>
<dbReference type="InterPro" id="IPR058240">
    <property type="entry name" value="rSAM_sf"/>
</dbReference>
<dbReference type="PROSITE" id="PS51918">
    <property type="entry name" value="RADICAL_SAM"/>
    <property type="match status" value="1"/>
</dbReference>
<evidence type="ECO:0000256" key="6">
    <source>
        <dbReference type="ARBA" id="ARBA00023601"/>
    </source>
</evidence>
<comment type="similarity">
    <text evidence="6">Belongs to the radical SAM superfamily. Anaerobic sulfatase-maturating enzyme family.</text>
</comment>
<evidence type="ECO:0000256" key="4">
    <source>
        <dbReference type="ARBA" id="ARBA00023004"/>
    </source>
</evidence>
<dbReference type="GO" id="GO:0016491">
    <property type="term" value="F:oxidoreductase activity"/>
    <property type="evidence" value="ECO:0007669"/>
    <property type="project" value="InterPro"/>
</dbReference>
<dbReference type="EMBL" id="FXTO01000067">
    <property type="protein sequence ID" value="SMP00003.1"/>
    <property type="molecule type" value="Genomic_DNA"/>
</dbReference>
<keyword evidence="3" id="KW-0479">Metal-binding</keyword>
<accession>A0A521FV00</accession>
<dbReference type="Pfam" id="PF04055">
    <property type="entry name" value="Radical_SAM"/>
    <property type="match status" value="1"/>
</dbReference>
<evidence type="ECO:0000256" key="1">
    <source>
        <dbReference type="ARBA" id="ARBA00001966"/>
    </source>
</evidence>
<organism evidence="9 10">
    <name type="scientific">Thalassovita litoralis</name>
    <dbReference type="NCBI Taxonomy" id="1010611"/>
    <lineage>
        <taxon>Bacteria</taxon>
        <taxon>Pseudomonadati</taxon>
        <taxon>Pseudomonadota</taxon>
        <taxon>Alphaproteobacteria</taxon>
        <taxon>Rhodobacterales</taxon>
        <taxon>Roseobacteraceae</taxon>
        <taxon>Thalassovita</taxon>
    </lineage>
</organism>
<dbReference type="InterPro" id="IPR013785">
    <property type="entry name" value="Aldolase_TIM"/>
</dbReference>
<dbReference type="CDD" id="cd01335">
    <property type="entry name" value="Radical_SAM"/>
    <property type="match status" value="1"/>
</dbReference>
<evidence type="ECO:0000259" key="8">
    <source>
        <dbReference type="PROSITE" id="PS51918"/>
    </source>
</evidence>
<feature type="compositionally biased region" description="Basic and acidic residues" evidence="7">
    <location>
        <begin position="340"/>
        <end position="354"/>
    </location>
</feature>